<keyword evidence="2" id="KW-0433">Leucine-rich repeat</keyword>
<name>A0A6C2YKH6_9BACT</name>
<keyword evidence="1" id="KW-0343">GTPase activation</keyword>
<dbReference type="InterPro" id="IPR001611">
    <property type="entry name" value="Leu-rich_rpt"/>
</dbReference>
<dbReference type="KEGG" id="tim:GMBLW1_23450"/>
<dbReference type="GO" id="GO:0048471">
    <property type="term" value="C:perinuclear region of cytoplasm"/>
    <property type="evidence" value="ECO:0007669"/>
    <property type="project" value="TreeGrafter"/>
</dbReference>
<proteinExistence type="predicted"/>
<dbReference type="Gene3D" id="3.80.10.10">
    <property type="entry name" value="Ribonuclease Inhibitor"/>
    <property type="match status" value="1"/>
</dbReference>
<evidence type="ECO:0008006" key="6">
    <source>
        <dbReference type="Google" id="ProtNLM"/>
    </source>
</evidence>
<gene>
    <name evidence="4" type="ORF">GMBLW1_23450</name>
</gene>
<evidence type="ECO:0000256" key="1">
    <source>
        <dbReference type="ARBA" id="ARBA00022468"/>
    </source>
</evidence>
<dbReference type="Pfam" id="PF13516">
    <property type="entry name" value="LRR_6"/>
    <property type="match status" value="3"/>
</dbReference>
<dbReference type="SUPFAM" id="SSF52047">
    <property type="entry name" value="RNI-like"/>
    <property type="match status" value="1"/>
</dbReference>
<organism evidence="4">
    <name type="scientific">Tuwongella immobilis</name>
    <dbReference type="NCBI Taxonomy" id="692036"/>
    <lineage>
        <taxon>Bacteria</taxon>
        <taxon>Pseudomonadati</taxon>
        <taxon>Planctomycetota</taxon>
        <taxon>Planctomycetia</taxon>
        <taxon>Gemmatales</taxon>
        <taxon>Gemmataceae</taxon>
        <taxon>Tuwongella</taxon>
    </lineage>
</organism>
<dbReference type="GO" id="GO:0005829">
    <property type="term" value="C:cytosol"/>
    <property type="evidence" value="ECO:0007669"/>
    <property type="project" value="TreeGrafter"/>
</dbReference>
<evidence type="ECO:0000313" key="4">
    <source>
        <dbReference type="EMBL" id="VIP01615.1"/>
    </source>
</evidence>
<protein>
    <recommendedName>
        <fullName evidence="6">Repeat-companion domain protein</fullName>
    </recommendedName>
</protein>
<dbReference type="EMBL" id="LR593887">
    <property type="protein sequence ID" value="VTR98934.1"/>
    <property type="molecule type" value="Genomic_DNA"/>
</dbReference>
<evidence type="ECO:0000256" key="3">
    <source>
        <dbReference type="ARBA" id="ARBA00022737"/>
    </source>
</evidence>
<dbReference type="SMART" id="SM00368">
    <property type="entry name" value="LRR_RI"/>
    <property type="match status" value="2"/>
</dbReference>
<dbReference type="GO" id="GO:0006913">
    <property type="term" value="P:nucleocytoplasmic transport"/>
    <property type="evidence" value="ECO:0007669"/>
    <property type="project" value="TreeGrafter"/>
</dbReference>
<reference evidence="4" key="1">
    <citation type="submission" date="2019-04" db="EMBL/GenBank/DDBJ databases">
        <authorList>
            <consortium name="Science for Life Laboratories"/>
        </authorList>
    </citation>
    <scope>NUCLEOTIDE SEQUENCE</scope>
    <source>
        <strain evidence="4">MBLW1</strain>
    </source>
</reference>
<accession>A0A6C2YKH6</accession>
<keyword evidence="5" id="KW-1185">Reference proteome</keyword>
<dbReference type="PANTHER" id="PTHR24113:SF12">
    <property type="entry name" value="RAN GTPASE-ACTIVATING PROTEIN 1"/>
    <property type="match status" value="1"/>
</dbReference>
<dbReference type="InParanoid" id="A0A6C2YKH6"/>
<evidence type="ECO:0000313" key="5">
    <source>
        <dbReference type="Proteomes" id="UP000464378"/>
    </source>
</evidence>
<dbReference type="RefSeq" id="WP_162656796.1">
    <property type="nucleotide sequence ID" value="NZ_LR593887.1"/>
</dbReference>
<dbReference type="PANTHER" id="PTHR24113">
    <property type="entry name" value="RAN GTPASE-ACTIVATING PROTEIN 1"/>
    <property type="match status" value="1"/>
</dbReference>
<dbReference type="GO" id="GO:0031267">
    <property type="term" value="F:small GTPase binding"/>
    <property type="evidence" value="ECO:0007669"/>
    <property type="project" value="TreeGrafter"/>
</dbReference>
<evidence type="ECO:0000256" key="2">
    <source>
        <dbReference type="ARBA" id="ARBA00022614"/>
    </source>
</evidence>
<dbReference type="InterPro" id="IPR032675">
    <property type="entry name" value="LRR_dom_sf"/>
</dbReference>
<dbReference type="InterPro" id="IPR027038">
    <property type="entry name" value="RanGap"/>
</dbReference>
<dbReference type="Proteomes" id="UP000464378">
    <property type="component" value="Chromosome"/>
</dbReference>
<dbReference type="EMBL" id="LR586016">
    <property type="protein sequence ID" value="VIP01615.1"/>
    <property type="molecule type" value="Genomic_DNA"/>
</dbReference>
<dbReference type="AlphaFoldDB" id="A0A6C2YKH6"/>
<sequence length="286" mass="31712">MPPACLQSPVGLALLAEAKRLSTSPDIRLILADWLEEQGESEVAALMRLSLSSRAWMPFPQSVQTRWTPFNICRSGWLGIQITRGVVYLPHTPWLSALRICGKLELPQLEQIAEIGEATQLLFLACETSGLADDGLQRLGQLESLSYLDGLDITDNGITDRGIERWLASPTRPRLTEWVLCRNLLTGAAARLIAHSPLADHLIRLDFKDNALGASGAVALTRSPRLQRLEWLRLSNNAIGDVGAIAFSVSSYLPRLRELYLRDNGLRQIGMSVLERLRNRGVRVDS</sequence>
<keyword evidence="3" id="KW-0677">Repeat</keyword>
<dbReference type="GO" id="GO:0005096">
    <property type="term" value="F:GTPase activator activity"/>
    <property type="evidence" value="ECO:0007669"/>
    <property type="project" value="UniProtKB-KW"/>
</dbReference>